<evidence type="ECO:0000313" key="2">
    <source>
        <dbReference type="Proteomes" id="UP001239397"/>
    </source>
</evidence>
<reference evidence="1 2" key="1">
    <citation type="submission" date="2023-06" db="EMBL/GenBank/DDBJ databases">
        <authorList>
            <person name="Oyuntsetseg B."/>
            <person name="Kim S.B."/>
        </authorList>
    </citation>
    <scope>NUCLEOTIDE SEQUENCE [LARGE SCALE GENOMIC DNA]</scope>
    <source>
        <strain evidence="1 2">4-36</strain>
    </source>
</reference>
<evidence type="ECO:0000313" key="1">
    <source>
        <dbReference type="EMBL" id="WIY00892.1"/>
    </source>
</evidence>
<dbReference type="AlphaFoldDB" id="A0A9Y2JP10"/>
<gene>
    <name evidence="1" type="ORF">QRX60_43715</name>
</gene>
<dbReference type="RefSeq" id="WP_285997353.1">
    <property type="nucleotide sequence ID" value="NZ_CP127295.1"/>
</dbReference>
<accession>A0A9Y2JP10</accession>
<protein>
    <submittedName>
        <fullName evidence="1">Uncharacterized protein</fullName>
    </submittedName>
</protein>
<dbReference type="KEGG" id="amog:QRX60_43715"/>
<organism evidence="1 2">
    <name type="scientific">Amycolatopsis mongoliensis</name>
    <dbReference type="NCBI Taxonomy" id="715475"/>
    <lineage>
        <taxon>Bacteria</taxon>
        <taxon>Bacillati</taxon>
        <taxon>Actinomycetota</taxon>
        <taxon>Actinomycetes</taxon>
        <taxon>Pseudonocardiales</taxon>
        <taxon>Pseudonocardiaceae</taxon>
        <taxon>Amycolatopsis</taxon>
    </lineage>
</organism>
<keyword evidence="2" id="KW-1185">Reference proteome</keyword>
<dbReference type="EMBL" id="CP127295">
    <property type="protein sequence ID" value="WIY00892.1"/>
    <property type="molecule type" value="Genomic_DNA"/>
</dbReference>
<name>A0A9Y2JP10_9PSEU</name>
<dbReference type="Proteomes" id="UP001239397">
    <property type="component" value="Chromosome"/>
</dbReference>
<sequence>MPGNARPNRLVLGNDFYRFPHAARTERFADIEAQQTGVGQTDFTEQTFTVRRQRRGPRSASWSLQTGNSQATLENVIAAGVSWRA</sequence>
<proteinExistence type="predicted"/>